<dbReference type="Pfam" id="PF13560">
    <property type="entry name" value="HTH_31"/>
    <property type="match status" value="1"/>
</dbReference>
<dbReference type="RefSeq" id="WP_380229939.1">
    <property type="nucleotide sequence ID" value="NZ_JBHSOF010000091.1"/>
</dbReference>
<reference evidence="4" key="1">
    <citation type="journal article" date="2019" name="Int. J. Syst. Evol. Microbiol.">
        <title>The Global Catalogue of Microorganisms (GCM) 10K type strain sequencing project: providing services to taxonomists for standard genome sequencing and annotation.</title>
        <authorList>
            <consortium name="The Broad Institute Genomics Platform"/>
            <consortium name="The Broad Institute Genome Sequencing Center for Infectious Disease"/>
            <person name="Wu L."/>
            <person name="Ma J."/>
        </authorList>
    </citation>
    <scope>NUCLEOTIDE SEQUENCE [LARGE SCALE GENOMIC DNA]</scope>
    <source>
        <strain evidence="4">CGMCC 4.1437</strain>
    </source>
</reference>
<dbReference type="PROSITE" id="PS50943">
    <property type="entry name" value="HTH_CROC1"/>
    <property type="match status" value="1"/>
</dbReference>
<gene>
    <name evidence="3" type="ORF">ACFP3U_35750</name>
</gene>
<dbReference type="InterPro" id="IPR010982">
    <property type="entry name" value="Lambda_DNA-bd_dom_sf"/>
</dbReference>
<keyword evidence="4" id="KW-1185">Reference proteome</keyword>
<dbReference type="CDD" id="cd00093">
    <property type="entry name" value="HTH_XRE"/>
    <property type="match status" value="1"/>
</dbReference>
<sequence>MTNPKDWQAGVTGRVAEAVRRFREERGMSAQDVAAACAELGYPIARSIIANLENGRRSSVDVAEVLVLAKVLDVPPVALLVPVGETGEIEVLPGRMISTDEALQWVCGDLPLDYEPANDTVEERFEEVRKHRQMMYGLQKAISRTEEYRRGAALSRDMPTREHNSKLVAQFDEMISDMSLAIQDLRAEMRAKGIHPPTLPPALAHLDYVETEDAWVHVSEAPADAPGVRPPTDEEVTDPAGVYNRPPKRIFE</sequence>
<proteinExistence type="predicted"/>
<evidence type="ECO:0000256" key="1">
    <source>
        <dbReference type="SAM" id="MobiDB-lite"/>
    </source>
</evidence>
<dbReference type="EMBL" id="JBHSOF010000091">
    <property type="protein sequence ID" value="MFC5668303.1"/>
    <property type="molecule type" value="Genomic_DNA"/>
</dbReference>
<dbReference type="Proteomes" id="UP001595975">
    <property type="component" value="Unassembled WGS sequence"/>
</dbReference>
<dbReference type="SUPFAM" id="SSF47413">
    <property type="entry name" value="lambda repressor-like DNA-binding domains"/>
    <property type="match status" value="1"/>
</dbReference>
<name>A0ABW0XEX3_9ACTN</name>
<dbReference type="InterPro" id="IPR001387">
    <property type="entry name" value="Cro/C1-type_HTH"/>
</dbReference>
<evidence type="ECO:0000313" key="3">
    <source>
        <dbReference type="EMBL" id="MFC5668303.1"/>
    </source>
</evidence>
<organism evidence="3 4">
    <name type="scientific">Kitasatospora misakiensis</name>
    <dbReference type="NCBI Taxonomy" id="67330"/>
    <lineage>
        <taxon>Bacteria</taxon>
        <taxon>Bacillati</taxon>
        <taxon>Actinomycetota</taxon>
        <taxon>Actinomycetes</taxon>
        <taxon>Kitasatosporales</taxon>
        <taxon>Streptomycetaceae</taxon>
        <taxon>Kitasatospora</taxon>
    </lineage>
</organism>
<evidence type="ECO:0000259" key="2">
    <source>
        <dbReference type="PROSITE" id="PS50943"/>
    </source>
</evidence>
<protein>
    <submittedName>
        <fullName evidence="3">Helix-turn-helix domain-containing protein</fullName>
    </submittedName>
</protein>
<evidence type="ECO:0000313" key="4">
    <source>
        <dbReference type="Proteomes" id="UP001595975"/>
    </source>
</evidence>
<dbReference type="Gene3D" id="1.10.260.40">
    <property type="entry name" value="lambda repressor-like DNA-binding domains"/>
    <property type="match status" value="1"/>
</dbReference>
<feature type="domain" description="HTH cro/C1-type" evidence="2">
    <location>
        <begin position="19"/>
        <end position="79"/>
    </location>
</feature>
<accession>A0ABW0XEX3</accession>
<feature type="region of interest" description="Disordered" evidence="1">
    <location>
        <begin position="222"/>
        <end position="252"/>
    </location>
</feature>
<comment type="caution">
    <text evidence="3">The sequence shown here is derived from an EMBL/GenBank/DDBJ whole genome shotgun (WGS) entry which is preliminary data.</text>
</comment>
<dbReference type="SMART" id="SM00530">
    <property type="entry name" value="HTH_XRE"/>
    <property type="match status" value="1"/>
</dbReference>